<name>A0A6A6YPP7_9PEZI</name>
<reference evidence="5" key="3">
    <citation type="submission" date="2025-04" db="UniProtKB">
        <authorList>
            <consortium name="RefSeq"/>
        </authorList>
    </citation>
    <scope>IDENTIFICATION</scope>
    <source>
        <strain evidence="5">CBS 304.34</strain>
    </source>
</reference>
<dbReference type="GeneID" id="54468264"/>
<evidence type="ECO:0000256" key="1">
    <source>
        <dbReference type="ARBA" id="ARBA00022801"/>
    </source>
</evidence>
<accession>A0A6A6YPP7</accession>
<dbReference type="PANTHER" id="PTHR48081">
    <property type="entry name" value="AB HYDROLASE SUPERFAMILY PROTEIN C4A8.06C"/>
    <property type="match status" value="1"/>
</dbReference>
<feature type="domain" description="Alpha/beta hydrolase fold-3" evidence="2">
    <location>
        <begin position="100"/>
        <end position="308"/>
    </location>
</feature>
<evidence type="ECO:0000259" key="2">
    <source>
        <dbReference type="Pfam" id="PF07859"/>
    </source>
</evidence>
<dbReference type="Pfam" id="PF07859">
    <property type="entry name" value="Abhydrolase_3"/>
    <property type="match status" value="1"/>
</dbReference>
<evidence type="ECO:0000313" key="5">
    <source>
        <dbReference type="RefSeq" id="XP_033577487.1"/>
    </source>
</evidence>
<dbReference type="InterPro" id="IPR029058">
    <property type="entry name" value="AB_hydrolase_fold"/>
</dbReference>
<protein>
    <recommendedName>
        <fullName evidence="2">Alpha/beta hydrolase fold-3 domain-containing protein</fullName>
    </recommendedName>
</protein>
<organism evidence="3">
    <name type="scientific">Mytilinidion resinicola</name>
    <dbReference type="NCBI Taxonomy" id="574789"/>
    <lineage>
        <taxon>Eukaryota</taxon>
        <taxon>Fungi</taxon>
        <taxon>Dikarya</taxon>
        <taxon>Ascomycota</taxon>
        <taxon>Pezizomycotina</taxon>
        <taxon>Dothideomycetes</taxon>
        <taxon>Pleosporomycetidae</taxon>
        <taxon>Mytilinidiales</taxon>
        <taxon>Mytilinidiaceae</taxon>
        <taxon>Mytilinidion</taxon>
    </lineage>
</organism>
<dbReference type="InterPro" id="IPR050300">
    <property type="entry name" value="GDXG_lipolytic_enzyme"/>
</dbReference>
<dbReference type="EMBL" id="MU003700">
    <property type="protein sequence ID" value="KAF2810523.1"/>
    <property type="molecule type" value="Genomic_DNA"/>
</dbReference>
<evidence type="ECO:0000313" key="4">
    <source>
        <dbReference type="Proteomes" id="UP000504636"/>
    </source>
</evidence>
<sequence length="341" mass="37779">MSTMAPGKKYGHLSAMDPEFVPFKPMSDAFLVKLWNRPLKQTRAMLKMPFPFPDFVPKAEEFQITERTVPVRDGTEIGIKVYASKAKANVDAGDVVLFYVMHGGGWVVGSHGIEEIMNRYVARDNGAVVVSVDYRMAPEFKYPYAVNDSFDVLLWCKGNAKELGINPERIIVGGSSAGGNLAAVMALKARNEKVTGIIGQILNIPVTCHPDFYPADKYELGSWEQNKDASGLSMMRMQYFWNQYTPEPTREEYASPLLAKSLEGLPPALIQVAGLDPLRDEALAYADALQATGVQVTVQVYPGLPHGFGAMMMLEKASRKYQSANVNWIRYITDSYASSKL</sequence>
<dbReference type="InterPro" id="IPR013094">
    <property type="entry name" value="AB_hydrolase_3"/>
</dbReference>
<dbReference type="Proteomes" id="UP000504636">
    <property type="component" value="Unplaced"/>
</dbReference>
<keyword evidence="1" id="KW-0378">Hydrolase</keyword>
<dbReference type="SUPFAM" id="SSF53474">
    <property type="entry name" value="alpha/beta-Hydrolases"/>
    <property type="match status" value="1"/>
</dbReference>
<dbReference type="OrthoDB" id="408631at2759"/>
<evidence type="ECO:0000313" key="3">
    <source>
        <dbReference type="EMBL" id="KAF2810523.1"/>
    </source>
</evidence>
<dbReference type="Gene3D" id="3.40.50.1820">
    <property type="entry name" value="alpha/beta hydrolase"/>
    <property type="match status" value="1"/>
</dbReference>
<reference evidence="3 5" key="1">
    <citation type="journal article" date="2020" name="Stud. Mycol.">
        <title>101 Dothideomycetes genomes: a test case for predicting lifestyles and emergence of pathogens.</title>
        <authorList>
            <person name="Haridas S."/>
            <person name="Albert R."/>
            <person name="Binder M."/>
            <person name="Bloem J."/>
            <person name="Labutti K."/>
            <person name="Salamov A."/>
            <person name="Andreopoulos B."/>
            <person name="Baker S."/>
            <person name="Barry K."/>
            <person name="Bills G."/>
            <person name="Bluhm B."/>
            <person name="Cannon C."/>
            <person name="Castanera R."/>
            <person name="Culley D."/>
            <person name="Daum C."/>
            <person name="Ezra D."/>
            <person name="Gonzalez J."/>
            <person name="Henrissat B."/>
            <person name="Kuo A."/>
            <person name="Liang C."/>
            <person name="Lipzen A."/>
            <person name="Lutzoni F."/>
            <person name="Magnuson J."/>
            <person name="Mondo S."/>
            <person name="Nolan M."/>
            <person name="Ohm R."/>
            <person name="Pangilinan J."/>
            <person name="Park H.-J."/>
            <person name="Ramirez L."/>
            <person name="Alfaro M."/>
            <person name="Sun H."/>
            <person name="Tritt A."/>
            <person name="Yoshinaga Y."/>
            <person name="Zwiers L.-H."/>
            <person name="Turgeon B."/>
            <person name="Goodwin S."/>
            <person name="Spatafora J."/>
            <person name="Crous P."/>
            <person name="Grigoriev I."/>
        </authorList>
    </citation>
    <scope>NUCLEOTIDE SEQUENCE</scope>
    <source>
        <strain evidence="3 5">CBS 304.34</strain>
    </source>
</reference>
<dbReference type="AlphaFoldDB" id="A0A6A6YPP7"/>
<proteinExistence type="predicted"/>
<gene>
    <name evidence="3 5" type="ORF">BDZ99DRAFT_563733</name>
</gene>
<dbReference type="PANTHER" id="PTHR48081:SF8">
    <property type="entry name" value="ALPHA_BETA HYDROLASE FOLD-3 DOMAIN-CONTAINING PROTEIN-RELATED"/>
    <property type="match status" value="1"/>
</dbReference>
<dbReference type="RefSeq" id="XP_033577487.1">
    <property type="nucleotide sequence ID" value="XM_033727371.1"/>
</dbReference>
<dbReference type="GO" id="GO:0016787">
    <property type="term" value="F:hydrolase activity"/>
    <property type="evidence" value="ECO:0007669"/>
    <property type="project" value="UniProtKB-KW"/>
</dbReference>
<reference evidence="5" key="2">
    <citation type="submission" date="2020-04" db="EMBL/GenBank/DDBJ databases">
        <authorList>
            <consortium name="NCBI Genome Project"/>
        </authorList>
    </citation>
    <scope>NUCLEOTIDE SEQUENCE</scope>
    <source>
        <strain evidence="5">CBS 304.34</strain>
    </source>
</reference>
<keyword evidence="4" id="KW-1185">Reference proteome</keyword>